<dbReference type="AlphaFoldDB" id="A0A0N0V648"/>
<keyword evidence="2" id="KW-0788">Thiol protease</keyword>
<dbReference type="PROSITE" id="PS50203">
    <property type="entry name" value="CALPAIN_CAT"/>
    <property type="match status" value="1"/>
</dbReference>
<evidence type="ECO:0000259" key="4">
    <source>
        <dbReference type="PROSITE" id="PS50203"/>
    </source>
</evidence>
<evidence type="ECO:0000256" key="3">
    <source>
        <dbReference type="SAM" id="MobiDB-lite"/>
    </source>
</evidence>
<comment type="caution">
    <text evidence="5">The sequence shown here is derived from an EMBL/GenBank/DDBJ whole genome shotgun (WGS) entry which is preliminary data.</text>
</comment>
<organism evidence="5 6">
    <name type="scientific">Fusarium langsethiae</name>
    <dbReference type="NCBI Taxonomy" id="179993"/>
    <lineage>
        <taxon>Eukaryota</taxon>
        <taxon>Fungi</taxon>
        <taxon>Dikarya</taxon>
        <taxon>Ascomycota</taxon>
        <taxon>Pezizomycotina</taxon>
        <taxon>Sordariomycetes</taxon>
        <taxon>Hypocreomycetidae</taxon>
        <taxon>Hypocreales</taxon>
        <taxon>Nectriaceae</taxon>
        <taxon>Fusarium</taxon>
    </lineage>
</organism>
<gene>
    <name evidence="5" type="ORF">FLAG1_07703</name>
</gene>
<feature type="region of interest" description="Disordered" evidence="3">
    <location>
        <begin position="642"/>
        <end position="667"/>
    </location>
</feature>
<dbReference type="Gene3D" id="3.90.70.10">
    <property type="entry name" value="Cysteine proteinases"/>
    <property type="match status" value="1"/>
</dbReference>
<dbReference type="PANTHER" id="PTHR10183:SF397">
    <property type="entry name" value="CALPAIN CATALYTIC DOMAIN-CONTAINING PROTEIN"/>
    <property type="match status" value="1"/>
</dbReference>
<proteinExistence type="predicted"/>
<feature type="region of interest" description="Disordered" evidence="3">
    <location>
        <begin position="48"/>
        <end position="67"/>
    </location>
</feature>
<feature type="compositionally biased region" description="Low complexity" evidence="3">
    <location>
        <begin position="750"/>
        <end position="764"/>
    </location>
</feature>
<dbReference type="GO" id="GO:0006508">
    <property type="term" value="P:proteolysis"/>
    <property type="evidence" value="ECO:0007669"/>
    <property type="project" value="UniProtKB-KW"/>
</dbReference>
<feature type="region of interest" description="Disordered" evidence="3">
    <location>
        <begin position="825"/>
        <end position="855"/>
    </location>
</feature>
<feature type="compositionally biased region" description="Polar residues" evidence="3">
    <location>
        <begin position="657"/>
        <end position="666"/>
    </location>
</feature>
<feature type="region of interest" description="Disordered" evidence="3">
    <location>
        <begin position="733"/>
        <end position="765"/>
    </location>
</feature>
<feature type="active site" evidence="1 2">
    <location>
        <position position="420"/>
    </location>
</feature>
<dbReference type="EMBL" id="JXCE01000194">
    <property type="protein sequence ID" value="KPA39427.1"/>
    <property type="molecule type" value="Genomic_DNA"/>
</dbReference>
<keyword evidence="2" id="KW-0645">Protease</keyword>
<dbReference type="InterPro" id="IPR022684">
    <property type="entry name" value="Calpain_cysteine_protease"/>
</dbReference>
<dbReference type="Pfam" id="PF00648">
    <property type="entry name" value="Peptidase_C2"/>
    <property type="match status" value="2"/>
</dbReference>
<accession>A0A0N0V648</accession>
<evidence type="ECO:0000256" key="2">
    <source>
        <dbReference type="PROSITE-ProRule" id="PRU00239"/>
    </source>
</evidence>
<evidence type="ECO:0000313" key="6">
    <source>
        <dbReference type="Proteomes" id="UP000037904"/>
    </source>
</evidence>
<dbReference type="SMART" id="SM00230">
    <property type="entry name" value="CysPc"/>
    <property type="match status" value="1"/>
</dbReference>
<dbReference type="GO" id="GO:0004198">
    <property type="term" value="F:calcium-dependent cysteine-type endopeptidase activity"/>
    <property type="evidence" value="ECO:0007669"/>
    <property type="project" value="InterPro"/>
</dbReference>
<dbReference type="InterPro" id="IPR038765">
    <property type="entry name" value="Papain-like_cys_pep_sf"/>
</dbReference>
<keyword evidence="2" id="KW-0378">Hydrolase</keyword>
<dbReference type="InterPro" id="IPR001300">
    <property type="entry name" value="Peptidase_C2_calpain_cat"/>
</dbReference>
<dbReference type="Proteomes" id="UP000037904">
    <property type="component" value="Unassembled WGS sequence"/>
</dbReference>
<sequence>MGIGHRTVQHNTTHHRTDTLEVLSSMNRHGSVHGSGYLDPVHFSELSDKTAEENAPSAKSLRHRKLSRSPQQVIDKIWKRFSSSRFEQALAVVPLCDQPSQSMSEHTNEAFNTGYERAVRECRGEIDCIIKECKMMNLKYRDPDWDLETDFEHRKGNCLNRLDWQKFDLNEEPKLSDEADAPKAVRRVSDIFEQPKFMDRTDGGCIRQGCLDDCWVIAAFSALASTNGGLHRTCVAHDTGIGVYGFVFYRDGEWIYCIIDDKLYLKCPEWHAPSLQRDLLEQVDREHGEDLYRKTYQTGSKALFFAQCRDSNETWAPLLEKAYAKVHGDYASLAGGWVGECLEDLCGGVTTEILSSDILDKDRFWDKELSAVNQKFLFGASTGLPRPGRGSRNGISEGHAYAVLDARKLKSGQRLVKLRNPWGAVGKTKGNGIWEGPWCDGSKEWTMDAQKELGHEFGNDAVFWMPYEDLIRKFSHLNRTRLFLDPGWYCCQRWASVAIPWLATWRKQFSVKLASESPLVLVLAQLDRRYFHGLHGQYSFRLHFRLHAGESSTEDHYMARSHGNYLMDRSVSVELDAVPPGTYTIYVKITAERDLSEDPVEEVVRQECFDRVENEKLAQVGQAYNMAHSKARDYMERVSDHRQRMAEGPGPRPCLKGNSSPLSDKASSCLDVKKVSASANADEKIAEANNDHRKNSCDIDMSNIRHMLLERVKVVQEKTEASTATRAKSELMAKTRPTVRSESILSSRFSTSTTSPINISSPTTDTRLGQEYEREGEALESAAMAVDATAPSATYRVHSAIGAPTTPHIADLINAAHAPAPTVIGRAGMSFSGQQDQKDRPPPTLPAPAPDVVKTELPQTPEPVIHTALHLRGISSPKSEWRPGGSDRSSRDRLSYLSRPPSDSDTEGSNCSKKPKPWNAVCITNLRLYSMDEKLTIRTFAETGDLL</sequence>
<dbReference type="SUPFAM" id="SSF54001">
    <property type="entry name" value="Cysteine proteinases"/>
    <property type="match status" value="1"/>
</dbReference>
<feature type="region of interest" description="Disordered" evidence="3">
    <location>
        <begin position="875"/>
        <end position="916"/>
    </location>
</feature>
<feature type="compositionally biased region" description="Polar residues" evidence="3">
    <location>
        <begin position="738"/>
        <end position="749"/>
    </location>
</feature>
<evidence type="ECO:0000313" key="5">
    <source>
        <dbReference type="EMBL" id="KPA39427.1"/>
    </source>
</evidence>
<protein>
    <submittedName>
        <fullName evidence="5">Calpain</fullName>
    </submittedName>
</protein>
<evidence type="ECO:0000256" key="1">
    <source>
        <dbReference type="PIRSR" id="PIRSR622684-1"/>
    </source>
</evidence>
<name>A0A0N0V648_FUSLA</name>
<feature type="domain" description="Calpain catalytic" evidence="4">
    <location>
        <begin position="186"/>
        <end position="483"/>
    </location>
</feature>
<reference evidence="5 6" key="1">
    <citation type="submission" date="2015-04" db="EMBL/GenBank/DDBJ databases">
        <title>The draft genome sequence of Fusarium langsethiae, a T-2/HT-2 mycotoxin producer.</title>
        <authorList>
            <person name="Lysoe E."/>
            <person name="Divon H.H."/>
            <person name="Terzi V."/>
            <person name="Orru L."/>
            <person name="Lamontanara A."/>
            <person name="Kolseth A.-K."/>
            <person name="Frandsen R.J."/>
            <person name="Nielsen K."/>
            <person name="Thrane U."/>
        </authorList>
    </citation>
    <scope>NUCLEOTIDE SEQUENCE [LARGE SCALE GENOMIC DNA]</scope>
    <source>
        <strain evidence="5 6">Fl201059</strain>
    </source>
</reference>
<dbReference type="PRINTS" id="PR00704">
    <property type="entry name" value="CALPAIN"/>
</dbReference>
<dbReference type="PANTHER" id="PTHR10183">
    <property type="entry name" value="CALPAIN"/>
    <property type="match status" value="1"/>
</dbReference>
<feature type="active site" evidence="1 2">
    <location>
        <position position="214"/>
    </location>
</feature>
<keyword evidence="6" id="KW-1185">Reference proteome</keyword>
<feature type="active site" evidence="1 2">
    <location>
        <position position="399"/>
    </location>
</feature>